<dbReference type="PANTHER" id="PTHR42648:SF28">
    <property type="entry name" value="TRANSPOSON-ENCODED PROTEIN WITH RIBONUCLEASE H-LIKE AND RETROVIRUS ZINC FINGER-LIKE DOMAINS"/>
    <property type="match status" value="1"/>
</dbReference>
<dbReference type="InterPro" id="IPR039537">
    <property type="entry name" value="Retrotran_Ty1/copia-like"/>
</dbReference>
<comment type="caution">
    <text evidence="2">The sequence shown here is derived from an EMBL/GenBank/DDBJ whole genome shotgun (WGS) entry which is preliminary data.</text>
</comment>
<reference evidence="2 3" key="1">
    <citation type="submission" date="2024-01" db="EMBL/GenBank/DDBJ databases">
        <title>The complete chloroplast genome sequence of Lithospermum erythrorhizon: insights into the phylogenetic relationship among Boraginaceae species and the maternal lineages of purple gromwells.</title>
        <authorList>
            <person name="Okada T."/>
            <person name="Watanabe K."/>
        </authorList>
    </citation>
    <scope>NUCLEOTIDE SEQUENCE [LARGE SCALE GENOMIC DNA]</scope>
</reference>
<dbReference type="EMBL" id="BAABME010016814">
    <property type="protein sequence ID" value="GAA0147556.1"/>
    <property type="molecule type" value="Genomic_DNA"/>
</dbReference>
<dbReference type="GO" id="GO:0015074">
    <property type="term" value="P:DNA integration"/>
    <property type="evidence" value="ECO:0007669"/>
    <property type="project" value="InterPro"/>
</dbReference>
<protein>
    <recommendedName>
        <fullName evidence="1">Integrase catalytic domain-containing protein</fullName>
    </recommendedName>
</protein>
<dbReference type="Pfam" id="PF25597">
    <property type="entry name" value="SH3_retrovirus"/>
    <property type="match status" value="1"/>
</dbReference>
<dbReference type="AlphaFoldDB" id="A0AAV3P887"/>
<feature type="domain" description="Integrase catalytic" evidence="1">
    <location>
        <begin position="1"/>
        <end position="77"/>
    </location>
</feature>
<keyword evidence="3" id="KW-1185">Reference proteome</keyword>
<dbReference type="InterPro" id="IPR036397">
    <property type="entry name" value="RNaseH_sf"/>
</dbReference>
<dbReference type="InterPro" id="IPR012337">
    <property type="entry name" value="RNaseH-like_sf"/>
</dbReference>
<dbReference type="InterPro" id="IPR001584">
    <property type="entry name" value="Integrase_cat-core"/>
</dbReference>
<dbReference type="SUPFAM" id="SSF53098">
    <property type="entry name" value="Ribonuclease H-like"/>
    <property type="match status" value="1"/>
</dbReference>
<dbReference type="PANTHER" id="PTHR42648">
    <property type="entry name" value="TRANSPOSASE, PUTATIVE-RELATED"/>
    <property type="match status" value="1"/>
</dbReference>
<accession>A0AAV3P887</accession>
<evidence type="ECO:0000313" key="3">
    <source>
        <dbReference type="Proteomes" id="UP001454036"/>
    </source>
</evidence>
<dbReference type="Gene3D" id="3.30.420.10">
    <property type="entry name" value="Ribonuclease H-like superfamily/Ribonuclease H"/>
    <property type="match status" value="1"/>
</dbReference>
<dbReference type="GO" id="GO:0003676">
    <property type="term" value="F:nucleic acid binding"/>
    <property type="evidence" value="ECO:0007669"/>
    <property type="project" value="InterPro"/>
</dbReference>
<evidence type="ECO:0000259" key="1">
    <source>
        <dbReference type="PROSITE" id="PS50994"/>
    </source>
</evidence>
<sequence>MHGILHEQSVPKTPQHNGLAKRMNRTIVEKVRCLLSHSNLPTIFWGEALFATMQIINLSPTTILEGEVPKVVWSRKKVSYKHLRVFGFRAFVHVSKDERSKLDNKLRHGDDKFGYKLYDPVTKKVVRSRDLVFFEDQTINMSNGAAELGVGNDIVVDDVFEEDRSTNEQDEVHSFQEIGAEFPVQESEQVARNLSSAERVDTGPAPICYQEAIEREDKLEWVSAMKDEINSLTKNSTYILVDRVPNRKIWKNRWVFKLKKEEGKSSLRYKARLVVKGSATFH</sequence>
<dbReference type="InterPro" id="IPR057670">
    <property type="entry name" value="SH3_retrovirus"/>
</dbReference>
<dbReference type="Proteomes" id="UP001454036">
    <property type="component" value="Unassembled WGS sequence"/>
</dbReference>
<evidence type="ECO:0000313" key="2">
    <source>
        <dbReference type="EMBL" id="GAA0147556.1"/>
    </source>
</evidence>
<gene>
    <name evidence="2" type="ORF">LIER_36540</name>
</gene>
<organism evidence="2 3">
    <name type="scientific">Lithospermum erythrorhizon</name>
    <name type="common">Purple gromwell</name>
    <name type="synonym">Lithospermum officinale var. erythrorhizon</name>
    <dbReference type="NCBI Taxonomy" id="34254"/>
    <lineage>
        <taxon>Eukaryota</taxon>
        <taxon>Viridiplantae</taxon>
        <taxon>Streptophyta</taxon>
        <taxon>Embryophyta</taxon>
        <taxon>Tracheophyta</taxon>
        <taxon>Spermatophyta</taxon>
        <taxon>Magnoliopsida</taxon>
        <taxon>eudicotyledons</taxon>
        <taxon>Gunneridae</taxon>
        <taxon>Pentapetalae</taxon>
        <taxon>asterids</taxon>
        <taxon>lamiids</taxon>
        <taxon>Boraginales</taxon>
        <taxon>Boraginaceae</taxon>
        <taxon>Boraginoideae</taxon>
        <taxon>Lithospermeae</taxon>
        <taxon>Lithospermum</taxon>
    </lineage>
</organism>
<dbReference type="PROSITE" id="PS50994">
    <property type="entry name" value="INTEGRASE"/>
    <property type="match status" value="1"/>
</dbReference>
<name>A0AAV3P887_LITER</name>
<proteinExistence type="predicted"/>